<evidence type="ECO:0000313" key="3">
    <source>
        <dbReference type="EMBL" id="AFD03256.1"/>
    </source>
</evidence>
<dbReference type="SMART" id="SM00867">
    <property type="entry name" value="YceI"/>
    <property type="match status" value="1"/>
</dbReference>
<dbReference type="Pfam" id="PF04264">
    <property type="entry name" value="YceI"/>
    <property type="match status" value="1"/>
</dbReference>
<accession>H9BWT4</accession>
<feature type="domain" description="Lipid/polyisoprenoid-binding YceI-like" evidence="2">
    <location>
        <begin position="25"/>
        <end position="188"/>
    </location>
</feature>
<dbReference type="AlphaFoldDB" id="H9BWT4"/>
<evidence type="ECO:0000256" key="1">
    <source>
        <dbReference type="SAM" id="SignalP"/>
    </source>
</evidence>
<organism evidence="3">
    <name type="scientific">uncultured bacterium W4-87b</name>
    <dbReference type="NCBI Taxonomy" id="1130995"/>
    <lineage>
        <taxon>Bacteria</taxon>
        <taxon>environmental samples</taxon>
    </lineage>
</organism>
<dbReference type="Gene3D" id="2.40.128.110">
    <property type="entry name" value="Lipid/polyisoprenoid-binding, YceI-like"/>
    <property type="match status" value="1"/>
</dbReference>
<evidence type="ECO:0000259" key="2">
    <source>
        <dbReference type="SMART" id="SM00867"/>
    </source>
</evidence>
<reference evidence="3" key="1">
    <citation type="submission" date="2011-11" db="EMBL/GenBank/DDBJ databases">
        <title>Construction and analysis of a metagenome of deep-sea sediment.</title>
        <authorList>
            <person name="Huo Y.-Y."/>
            <person name="Cheng H."/>
            <person name="Wu M."/>
        </authorList>
    </citation>
    <scope>NUCLEOTIDE SEQUENCE</scope>
</reference>
<dbReference type="PANTHER" id="PTHR34406:SF1">
    <property type="entry name" value="PROTEIN YCEI"/>
    <property type="match status" value="1"/>
</dbReference>
<sequence>MFHTTTTLLASFFFFSASVSAATETYTIDPSHTYTHFAVSHLGFSTMRGRFDQISGKLTIDRAAKTGSIDIIIETASLNTGLKKRDDHLRSPDFFNTAEFPKATYKSTVVKFNGDTPTTVEGSLTLLGVTKSVTLAIIAFKCGKNPMNQKAMCGMDATANMKRSDFGMSYALPGVGDNLQLTLEVEAYKD</sequence>
<dbReference type="InterPro" id="IPR007372">
    <property type="entry name" value="Lipid/polyisoprenoid-bd_YceI"/>
</dbReference>
<feature type="chain" id="PRO_5003618659" evidence="1">
    <location>
        <begin position="22"/>
        <end position="190"/>
    </location>
</feature>
<feature type="signal peptide" evidence="1">
    <location>
        <begin position="1"/>
        <end position="21"/>
    </location>
</feature>
<dbReference type="PANTHER" id="PTHR34406">
    <property type="entry name" value="PROTEIN YCEI"/>
    <property type="match status" value="1"/>
</dbReference>
<dbReference type="SUPFAM" id="SSF101874">
    <property type="entry name" value="YceI-like"/>
    <property type="match status" value="1"/>
</dbReference>
<name>H9BWT4_9BACT</name>
<dbReference type="EMBL" id="JQ085820">
    <property type="protein sequence ID" value="AFD03256.1"/>
    <property type="molecule type" value="Genomic_DNA"/>
</dbReference>
<protein>
    <submittedName>
        <fullName evidence="3">YceI family protein</fullName>
    </submittedName>
</protein>
<dbReference type="InterPro" id="IPR036761">
    <property type="entry name" value="TTHA0802/YceI-like_sf"/>
</dbReference>
<proteinExistence type="predicted"/>
<keyword evidence="1" id="KW-0732">Signal</keyword>